<keyword evidence="1" id="KW-0472">Membrane</keyword>
<reference evidence="2 3" key="1">
    <citation type="journal article" date="2015" name="Stand. Genomic Sci.">
        <title>Genomic Encyclopedia of Bacterial and Archaeal Type Strains, Phase III: the genomes of soil and plant-associated and newly described type strains.</title>
        <authorList>
            <person name="Whitman W.B."/>
            <person name="Woyke T."/>
            <person name="Klenk H.P."/>
            <person name="Zhou Y."/>
            <person name="Lilburn T.G."/>
            <person name="Beck B.J."/>
            <person name="De Vos P."/>
            <person name="Vandamme P."/>
            <person name="Eisen J.A."/>
            <person name="Garrity G."/>
            <person name="Hugenholtz P."/>
            <person name="Kyrpides N.C."/>
        </authorList>
    </citation>
    <scope>NUCLEOTIDE SEQUENCE [LARGE SCALE GENOMIC DNA]</scope>
    <source>
        <strain evidence="2 3">CGMCC 1.7270</strain>
    </source>
</reference>
<protein>
    <submittedName>
        <fullName evidence="2">Uncharacterized protein DUF3667</fullName>
    </submittedName>
</protein>
<keyword evidence="3" id="KW-1185">Reference proteome</keyword>
<feature type="transmembrane region" description="Helical" evidence="1">
    <location>
        <begin position="79"/>
        <end position="101"/>
    </location>
</feature>
<feature type="transmembrane region" description="Helical" evidence="1">
    <location>
        <begin position="185"/>
        <end position="204"/>
    </location>
</feature>
<dbReference type="AlphaFoldDB" id="V6RWT7"/>
<dbReference type="EMBL" id="VLKQ01000001">
    <property type="protein sequence ID" value="TWI15396.1"/>
    <property type="molecule type" value="Genomic_DNA"/>
</dbReference>
<feature type="transmembrane region" description="Helical" evidence="1">
    <location>
        <begin position="121"/>
        <end position="144"/>
    </location>
</feature>
<keyword evidence="1" id="KW-0812">Transmembrane</keyword>
<accession>V6RWT7</accession>
<proteinExistence type="predicted"/>
<keyword evidence="1" id="KW-1133">Transmembrane helix</keyword>
<dbReference type="InterPro" id="IPR022134">
    <property type="entry name" value="DUF3667"/>
</dbReference>
<evidence type="ECO:0000313" key="2">
    <source>
        <dbReference type="EMBL" id="TWI15396.1"/>
    </source>
</evidence>
<sequence>MENCCKNCGTLFTGNFCNNCGQSAETHEINLHFLWHDIQHGLFHFDKGILYTNKQLFTRPGHSIREYIQGKRINHFKPISLTILMATLYALVYHLFHINLFEFNDTSSFSKIDSNQLNEWIFNHYSIVTLATVPIFSVASFVVFRKQDYNYTEHVVLNSFAAVQRLTVHLLFLPVFYFFHTQKGFSLTTEVLTVIDILLMYSCYSQFFNLLSKIKSFFLTLASYAISYLLMVIILFIIMTIVG</sequence>
<feature type="transmembrane region" description="Helical" evidence="1">
    <location>
        <begin position="156"/>
        <end position="179"/>
    </location>
</feature>
<gene>
    <name evidence="2" type="ORF">IP98_00389</name>
</gene>
<dbReference type="Proteomes" id="UP000319848">
    <property type="component" value="Unassembled WGS sequence"/>
</dbReference>
<name>V6RWT7_9FLAO</name>
<dbReference type="Pfam" id="PF12412">
    <property type="entry name" value="DUF3667"/>
    <property type="match status" value="1"/>
</dbReference>
<dbReference type="OrthoDB" id="7446256at2"/>
<feature type="transmembrane region" description="Helical" evidence="1">
    <location>
        <begin position="216"/>
        <end position="242"/>
    </location>
</feature>
<dbReference type="RefSeq" id="WP_023571462.1">
    <property type="nucleotide sequence ID" value="NZ_AVBI01000019.1"/>
</dbReference>
<organism evidence="2 3">
    <name type="scientific">Flavobacterium cauense R2A-7</name>
    <dbReference type="NCBI Taxonomy" id="1341154"/>
    <lineage>
        <taxon>Bacteria</taxon>
        <taxon>Pseudomonadati</taxon>
        <taxon>Bacteroidota</taxon>
        <taxon>Flavobacteriia</taxon>
        <taxon>Flavobacteriales</taxon>
        <taxon>Flavobacteriaceae</taxon>
        <taxon>Flavobacterium</taxon>
    </lineage>
</organism>
<comment type="caution">
    <text evidence="2">The sequence shown here is derived from an EMBL/GenBank/DDBJ whole genome shotgun (WGS) entry which is preliminary data.</text>
</comment>
<evidence type="ECO:0000256" key="1">
    <source>
        <dbReference type="SAM" id="Phobius"/>
    </source>
</evidence>
<dbReference type="STRING" id="1341154.FCR2A7T_23520"/>
<evidence type="ECO:0000313" key="3">
    <source>
        <dbReference type="Proteomes" id="UP000319848"/>
    </source>
</evidence>